<dbReference type="PROSITE" id="PS50111">
    <property type="entry name" value="CHEMOTAXIS_TRANSDUC_2"/>
    <property type="match status" value="1"/>
</dbReference>
<evidence type="ECO:0000256" key="8">
    <source>
        <dbReference type="PROSITE-ProRule" id="PRU00284"/>
    </source>
</evidence>
<comment type="subcellular location">
    <subcellularLocation>
        <location evidence="1">Cell membrane</location>
        <topology evidence="1">Multi-pass membrane protein</topology>
    </subcellularLocation>
</comment>
<comment type="caution">
    <text evidence="11">The sequence shown here is derived from an EMBL/GenBank/DDBJ whole genome shotgun (WGS) entry which is preliminary data.</text>
</comment>
<evidence type="ECO:0000256" key="7">
    <source>
        <dbReference type="ARBA" id="ARBA00029447"/>
    </source>
</evidence>
<comment type="similarity">
    <text evidence="7">Belongs to the methyl-accepting chemotaxis (MCP) protein family.</text>
</comment>
<dbReference type="Pfam" id="PF17202">
    <property type="entry name" value="sCache_3_3"/>
    <property type="match status" value="1"/>
</dbReference>
<evidence type="ECO:0000256" key="3">
    <source>
        <dbReference type="ARBA" id="ARBA00022692"/>
    </source>
</evidence>
<dbReference type="AlphaFoldDB" id="A0A255XKD8"/>
<dbReference type="GO" id="GO:0005886">
    <property type="term" value="C:plasma membrane"/>
    <property type="evidence" value="ECO:0007669"/>
    <property type="project" value="UniProtKB-SubCell"/>
</dbReference>
<keyword evidence="3 9" id="KW-0812">Transmembrane</keyword>
<dbReference type="PANTHER" id="PTHR32089">
    <property type="entry name" value="METHYL-ACCEPTING CHEMOTAXIS PROTEIN MCPB"/>
    <property type="match status" value="1"/>
</dbReference>
<feature type="transmembrane region" description="Helical" evidence="9">
    <location>
        <begin position="190"/>
        <end position="208"/>
    </location>
</feature>
<dbReference type="Gene3D" id="1.10.287.950">
    <property type="entry name" value="Methyl-accepting chemotaxis protein"/>
    <property type="match status" value="1"/>
</dbReference>
<dbReference type="GO" id="GO:0007165">
    <property type="term" value="P:signal transduction"/>
    <property type="evidence" value="ECO:0007669"/>
    <property type="project" value="UniProtKB-KW"/>
</dbReference>
<dbReference type="InterPro" id="IPR004090">
    <property type="entry name" value="Chemotax_Me-accpt_rcpt"/>
</dbReference>
<dbReference type="InterPro" id="IPR004089">
    <property type="entry name" value="MCPsignal_dom"/>
</dbReference>
<accession>A0A255XKD8</accession>
<evidence type="ECO:0000256" key="9">
    <source>
        <dbReference type="SAM" id="Phobius"/>
    </source>
</evidence>
<dbReference type="EMBL" id="NOXS01000034">
    <property type="protein sequence ID" value="OYQ17439.1"/>
    <property type="molecule type" value="Genomic_DNA"/>
</dbReference>
<evidence type="ECO:0000256" key="1">
    <source>
        <dbReference type="ARBA" id="ARBA00004651"/>
    </source>
</evidence>
<evidence type="ECO:0000256" key="5">
    <source>
        <dbReference type="ARBA" id="ARBA00023136"/>
    </source>
</evidence>
<protein>
    <recommendedName>
        <fullName evidence="10">Methyl-accepting transducer domain-containing protein</fullName>
    </recommendedName>
</protein>
<gene>
    <name evidence="11" type="ORF">CHR90_15925</name>
</gene>
<sequence length="561" mass="58883">MKSFAKNMSITNRILLTFSLLSFLISAAIVGGSYFIVRDALMSEASDALERNGQLLKTLIAHRGTLAITDGKLGLNGKPLEGDATIVDEFAALTNGTATIFQGDRRIATTALDAAGKRIIGTQMGPGPTYDAVFGRKQTYTGIVQVSSRAYLGRYEPVLTADRTVMAVLFAGVPLQRVEAESARIIEQNVVVALVMTALGIAIIAWIVRGQMRHVGHLAGLFTVLQTSTEPLTVTDTDRKDEIGILARALQDYSRQLDLARQHAADEKRHAEAELRRKAGIERAIAGFSGSVDQVITSLVSASEQLQQNSETLNQNAALTSHHSGDVAAAAHQATGNVQTVASATEELNASIREIARQIGQAATIAGTAVDEAKQTGSVVHTLSEASQRIGEVVSLITDIAAQTNLLALNATIEAARAGDAGKGFAVVAAEVKSLAGQTARATEEIQSQIGAIQSATGHAVAAIAAIAGTIEQINGLNLGVKGAVEQQSAATSEIARNVNEAAQSTENMSGITQEMAEAARQTGETSKEIAAAVASLNAQANLLRQEVARFFTAVRIEETA</sequence>
<reference evidence="11 12" key="1">
    <citation type="submission" date="2017-07" db="EMBL/GenBank/DDBJ databases">
        <title>Elstera cyanobacteriorum sp. nov., a novel bacterium isolated from cyanobacterial aggregates in a eutrophic lake.</title>
        <authorList>
            <person name="Cai H."/>
        </authorList>
    </citation>
    <scope>NUCLEOTIDE SEQUENCE [LARGE SCALE GENOMIC DNA]</scope>
    <source>
        <strain evidence="11 12">TH019</strain>
    </source>
</reference>
<evidence type="ECO:0000256" key="6">
    <source>
        <dbReference type="ARBA" id="ARBA00023224"/>
    </source>
</evidence>
<evidence type="ECO:0000313" key="12">
    <source>
        <dbReference type="Proteomes" id="UP000216361"/>
    </source>
</evidence>
<dbReference type="PANTHER" id="PTHR32089:SF112">
    <property type="entry name" value="LYSOZYME-LIKE PROTEIN-RELATED"/>
    <property type="match status" value="1"/>
</dbReference>
<organism evidence="11 12">
    <name type="scientific">Elstera cyanobacteriorum</name>
    <dbReference type="NCBI Taxonomy" id="2022747"/>
    <lineage>
        <taxon>Bacteria</taxon>
        <taxon>Pseudomonadati</taxon>
        <taxon>Pseudomonadota</taxon>
        <taxon>Alphaproteobacteria</taxon>
        <taxon>Rhodospirillales</taxon>
        <taxon>Rhodospirillaceae</taxon>
        <taxon>Elstera</taxon>
    </lineage>
</organism>
<dbReference type="InterPro" id="IPR029151">
    <property type="entry name" value="Sensor-like_sf"/>
</dbReference>
<feature type="domain" description="Methyl-accepting transducer" evidence="10">
    <location>
        <begin position="302"/>
        <end position="538"/>
    </location>
</feature>
<keyword evidence="4 9" id="KW-1133">Transmembrane helix</keyword>
<evidence type="ECO:0000256" key="4">
    <source>
        <dbReference type="ARBA" id="ARBA00022989"/>
    </source>
</evidence>
<dbReference type="OrthoDB" id="8320983at2"/>
<dbReference type="GO" id="GO:0004888">
    <property type="term" value="F:transmembrane signaling receptor activity"/>
    <property type="evidence" value="ECO:0007669"/>
    <property type="project" value="InterPro"/>
</dbReference>
<dbReference type="GO" id="GO:0006935">
    <property type="term" value="P:chemotaxis"/>
    <property type="evidence" value="ECO:0007669"/>
    <property type="project" value="InterPro"/>
</dbReference>
<evidence type="ECO:0000313" key="11">
    <source>
        <dbReference type="EMBL" id="OYQ17439.1"/>
    </source>
</evidence>
<dbReference type="Pfam" id="PF00015">
    <property type="entry name" value="MCPsignal"/>
    <property type="match status" value="1"/>
</dbReference>
<dbReference type="Proteomes" id="UP000216361">
    <property type="component" value="Unassembled WGS sequence"/>
</dbReference>
<dbReference type="PRINTS" id="PR00260">
    <property type="entry name" value="CHEMTRNSDUCR"/>
</dbReference>
<name>A0A255XKD8_9PROT</name>
<dbReference type="Gene3D" id="6.10.340.10">
    <property type="match status" value="1"/>
</dbReference>
<dbReference type="SUPFAM" id="SSF58104">
    <property type="entry name" value="Methyl-accepting chemotaxis protein (MCP) signaling domain"/>
    <property type="match status" value="1"/>
</dbReference>
<proteinExistence type="inferred from homology"/>
<keyword evidence="5 9" id="KW-0472">Membrane</keyword>
<dbReference type="InterPro" id="IPR033463">
    <property type="entry name" value="sCache_3"/>
</dbReference>
<dbReference type="SUPFAM" id="SSF103190">
    <property type="entry name" value="Sensory domain-like"/>
    <property type="match status" value="1"/>
</dbReference>
<evidence type="ECO:0000259" key="10">
    <source>
        <dbReference type="PROSITE" id="PS50111"/>
    </source>
</evidence>
<evidence type="ECO:0000256" key="2">
    <source>
        <dbReference type="ARBA" id="ARBA00022475"/>
    </source>
</evidence>
<keyword evidence="6 8" id="KW-0807">Transducer</keyword>
<keyword evidence="2" id="KW-1003">Cell membrane</keyword>
<keyword evidence="12" id="KW-1185">Reference proteome</keyword>
<dbReference type="SMART" id="SM00283">
    <property type="entry name" value="MA"/>
    <property type="match status" value="1"/>
</dbReference>